<feature type="transmembrane region" description="Helical" evidence="1">
    <location>
        <begin position="211"/>
        <end position="230"/>
    </location>
</feature>
<organism evidence="3 4">
    <name type="scientific">Sellimonas caecigallum</name>
    <dbReference type="NCBI Taxonomy" id="2592333"/>
    <lineage>
        <taxon>Bacteria</taxon>
        <taxon>Bacillati</taxon>
        <taxon>Bacillota</taxon>
        <taxon>Clostridia</taxon>
        <taxon>Lachnospirales</taxon>
        <taxon>Lachnospiraceae</taxon>
        <taxon>Sellimonas</taxon>
    </lineage>
</organism>
<evidence type="ECO:0000313" key="3">
    <source>
        <dbReference type="EMBL" id="MBY0758207.1"/>
    </source>
</evidence>
<gene>
    <name evidence="3" type="ORF">FLB61_03675</name>
</gene>
<feature type="transmembrane region" description="Helical" evidence="1">
    <location>
        <begin position="39"/>
        <end position="60"/>
    </location>
</feature>
<feature type="transmembrane region" description="Helical" evidence="1">
    <location>
        <begin position="183"/>
        <end position="204"/>
    </location>
</feature>
<reference evidence="3 4" key="1">
    <citation type="journal article" date="2020" name="New Microbes New Infect">
        <title>Sellimonas caecigallum sp. nov., description and genome sequence of a new member of the Sellimonas genus isolated from the cecum of feral chicken.</title>
        <authorList>
            <person name="Wongkuna S."/>
            <person name="Ghimire S."/>
            <person name="Antony L."/>
            <person name="Chankhamhaengdecha S."/>
            <person name="Janvilisri T."/>
            <person name="Scaria J."/>
        </authorList>
    </citation>
    <scope>NUCLEOTIDE SEQUENCE [LARGE SCALE GENOMIC DNA]</scope>
    <source>
        <strain evidence="3 4">SW451</strain>
    </source>
</reference>
<feature type="domain" description="CAAX prenyl protease 2/Lysostaphin resistance protein A-like" evidence="2">
    <location>
        <begin position="123"/>
        <end position="212"/>
    </location>
</feature>
<keyword evidence="3" id="KW-0482">Metalloprotease</keyword>
<proteinExistence type="predicted"/>
<dbReference type="GO" id="GO:0008237">
    <property type="term" value="F:metallopeptidase activity"/>
    <property type="evidence" value="ECO:0007669"/>
    <property type="project" value="UniProtKB-KW"/>
</dbReference>
<keyword evidence="1" id="KW-0812">Transmembrane</keyword>
<comment type="caution">
    <text evidence="3">The sequence shown here is derived from an EMBL/GenBank/DDBJ whole genome shotgun (WGS) entry which is preliminary data.</text>
</comment>
<dbReference type="EMBL" id="VIRV01000003">
    <property type="protein sequence ID" value="MBY0758207.1"/>
    <property type="molecule type" value="Genomic_DNA"/>
</dbReference>
<evidence type="ECO:0000259" key="2">
    <source>
        <dbReference type="Pfam" id="PF02517"/>
    </source>
</evidence>
<feature type="transmembrane region" description="Helical" evidence="1">
    <location>
        <begin position="81"/>
        <end position="103"/>
    </location>
</feature>
<keyword evidence="1" id="KW-1133">Transmembrane helix</keyword>
<sequence>MRMNRQTKPLKPWHGVIVLGLSAVCVFLIGPALGEHMGLYGTLVSELLLLLVAVGCTWIFQGDFRSVFPIRKPTFYGMFGTFLLWMGVLILTLALTMLITYFFPAEMLGTSMGLSYTFMGVPALVAVVIVAVMPAFCEEAVFRGVVFNSFWPLGRGNKWIPIILTGCIFGAFHGSIWRFFPTAILGIAMAYILAETGNMVYAMFFHAINNLLPLLMTFALQFVWRIIYFASNSSYDAAIYGASADYGISFASVGVYIAGSGIGLFFIYIGNFLLHRGRPGYEGKIFSGKRKRHLYILIIASAVLFFLGIASIVGSAAAQGLGYMMRYHH</sequence>
<keyword evidence="4" id="KW-1185">Reference proteome</keyword>
<protein>
    <submittedName>
        <fullName evidence="3">CPBP family intramembrane metalloprotease</fullName>
    </submittedName>
</protein>
<dbReference type="Pfam" id="PF02517">
    <property type="entry name" value="Rce1-like"/>
    <property type="match status" value="1"/>
</dbReference>
<keyword evidence="1" id="KW-0472">Membrane</keyword>
<dbReference type="InterPro" id="IPR003675">
    <property type="entry name" value="Rce1/LyrA-like_dom"/>
</dbReference>
<accession>A0ABS7L5X8</accession>
<feature type="transmembrane region" description="Helical" evidence="1">
    <location>
        <begin position="115"/>
        <end position="137"/>
    </location>
</feature>
<keyword evidence="3" id="KW-0645">Protease</keyword>
<keyword evidence="3" id="KW-0378">Hydrolase</keyword>
<dbReference type="PANTHER" id="PTHR43592">
    <property type="entry name" value="CAAX AMINO TERMINAL PROTEASE"/>
    <property type="match status" value="1"/>
</dbReference>
<feature type="transmembrane region" description="Helical" evidence="1">
    <location>
        <begin position="12"/>
        <end position="33"/>
    </location>
</feature>
<feature type="transmembrane region" description="Helical" evidence="1">
    <location>
        <begin position="158"/>
        <end position="177"/>
    </location>
</feature>
<feature type="transmembrane region" description="Helical" evidence="1">
    <location>
        <begin position="294"/>
        <end position="318"/>
    </location>
</feature>
<evidence type="ECO:0000256" key="1">
    <source>
        <dbReference type="SAM" id="Phobius"/>
    </source>
</evidence>
<feature type="transmembrane region" description="Helical" evidence="1">
    <location>
        <begin position="250"/>
        <end position="274"/>
    </location>
</feature>
<evidence type="ECO:0000313" key="4">
    <source>
        <dbReference type="Proteomes" id="UP000779049"/>
    </source>
</evidence>
<dbReference type="PANTHER" id="PTHR43592:SF15">
    <property type="entry name" value="CAAX AMINO TERMINAL PROTEASE FAMILY PROTEIN"/>
    <property type="match status" value="1"/>
</dbReference>
<name>A0ABS7L5X8_9FIRM</name>
<dbReference type="Proteomes" id="UP000779049">
    <property type="component" value="Unassembled WGS sequence"/>
</dbReference>